<sequence length="98" mass="11468">MAKTRAMKQSKPKSPTKKKKKCGPDSTLDARRTKSMDEVLGIEPILFSDEEDENDEVQVAEAEMELSRRRRVLEEMRFEWNSLISWRLNNSVKLNINQ</sequence>
<name>A0A803NRP6_CANSA</name>
<reference evidence="2" key="1">
    <citation type="submission" date="2018-11" db="EMBL/GenBank/DDBJ databases">
        <authorList>
            <person name="Grassa J C."/>
        </authorList>
    </citation>
    <scope>NUCLEOTIDE SEQUENCE [LARGE SCALE GENOMIC DNA]</scope>
</reference>
<proteinExistence type="predicted"/>
<dbReference type="EMBL" id="UZAU01000018">
    <property type="status" value="NOT_ANNOTATED_CDS"/>
    <property type="molecule type" value="Genomic_DNA"/>
</dbReference>
<dbReference type="Proteomes" id="UP000596661">
    <property type="component" value="Chromosome 1"/>
</dbReference>
<organism evidence="2 3">
    <name type="scientific">Cannabis sativa</name>
    <name type="common">Hemp</name>
    <name type="synonym">Marijuana</name>
    <dbReference type="NCBI Taxonomy" id="3483"/>
    <lineage>
        <taxon>Eukaryota</taxon>
        <taxon>Viridiplantae</taxon>
        <taxon>Streptophyta</taxon>
        <taxon>Embryophyta</taxon>
        <taxon>Tracheophyta</taxon>
        <taxon>Spermatophyta</taxon>
        <taxon>Magnoliopsida</taxon>
        <taxon>eudicotyledons</taxon>
        <taxon>Gunneridae</taxon>
        <taxon>Pentapetalae</taxon>
        <taxon>rosids</taxon>
        <taxon>fabids</taxon>
        <taxon>Rosales</taxon>
        <taxon>Cannabaceae</taxon>
        <taxon>Cannabis</taxon>
    </lineage>
</organism>
<feature type="region of interest" description="Disordered" evidence="1">
    <location>
        <begin position="1"/>
        <end position="34"/>
    </location>
</feature>
<protein>
    <submittedName>
        <fullName evidence="2">Uncharacterized protein</fullName>
    </submittedName>
</protein>
<keyword evidence="3" id="KW-1185">Reference proteome</keyword>
<dbReference type="Gramene" id="evm.model.01.973">
    <property type="protein sequence ID" value="cds.evm.model.01.973"/>
    <property type="gene ID" value="evm.TU.01.973"/>
</dbReference>
<dbReference type="AlphaFoldDB" id="A0A803NRP6"/>
<reference evidence="2" key="2">
    <citation type="submission" date="2021-03" db="UniProtKB">
        <authorList>
            <consortium name="EnsemblPlants"/>
        </authorList>
    </citation>
    <scope>IDENTIFICATION</scope>
</reference>
<evidence type="ECO:0000313" key="2">
    <source>
        <dbReference type="EnsemblPlants" id="cds.evm.model.01.973"/>
    </source>
</evidence>
<evidence type="ECO:0000256" key="1">
    <source>
        <dbReference type="SAM" id="MobiDB-lite"/>
    </source>
</evidence>
<dbReference type="EnsemblPlants" id="evm.model.01.973">
    <property type="protein sequence ID" value="cds.evm.model.01.973"/>
    <property type="gene ID" value="evm.TU.01.973"/>
</dbReference>
<accession>A0A803NRP6</accession>
<evidence type="ECO:0000313" key="3">
    <source>
        <dbReference type="Proteomes" id="UP000596661"/>
    </source>
</evidence>
<feature type="compositionally biased region" description="Basic residues" evidence="1">
    <location>
        <begin position="1"/>
        <end position="21"/>
    </location>
</feature>